<protein>
    <submittedName>
        <fullName evidence="2">Uncharacterized protein</fullName>
    </submittedName>
</protein>
<sequence>MLARFSFSNPSPARPDPPTPSVFLVGAPPYPPKRRRTPVPVAGKLGHDSR</sequence>
<feature type="region of interest" description="Disordered" evidence="1">
    <location>
        <begin position="1"/>
        <end position="50"/>
    </location>
</feature>
<reference evidence="3" key="1">
    <citation type="journal article" date="2020" name="Plant J.">
        <title>Transposons played a major role in the diversification between the closely related almond and peach genomes: results from the almond genome sequence.</title>
        <authorList>
            <person name="Alioto T."/>
            <person name="Alexiou K.G."/>
            <person name="Bardil A."/>
            <person name="Barteri F."/>
            <person name="Castanera R."/>
            <person name="Cruz F."/>
            <person name="Dhingra A."/>
            <person name="Duval H."/>
            <person name="Fernandez I Marti A."/>
            <person name="Frias L."/>
            <person name="Galan B."/>
            <person name="Garcia J.L."/>
            <person name="Howad W."/>
            <person name="Gomez-Garrido J."/>
            <person name="Gut M."/>
            <person name="Julca I."/>
            <person name="Morata J."/>
            <person name="Puigdomenech P."/>
            <person name="Ribeca P."/>
            <person name="Rubio Cabetas M.J."/>
            <person name="Vlasova A."/>
            <person name="Wirthensohn M."/>
            <person name="Garcia-Mas J."/>
            <person name="Gabaldon T."/>
            <person name="Casacuberta J.M."/>
            <person name="Arus P."/>
        </authorList>
    </citation>
    <scope>NUCLEOTIDE SEQUENCE [LARGE SCALE GENOMIC DNA]</scope>
    <source>
        <strain evidence="3">cv. Texas</strain>
    </source>
</reference>
<dbReference type="EMBL" id="CABIKO010000197">
    <property type="protein sequence ID" value="VVA30806.1"/>
    <property type="molecule type" value="Genomic_DNA"/>
</dbReference>
<gene>
    <name evidence="2" type="ORF">ALMOND_2B005692</name>
</gene>
<evidence type="ECO:0000313" key="3">
    <source>
        <dbReference type="Proteomes" id="UP000327085"/>
    </source>
</evidence>
<evidence type="ECO:0000256" key="1">
    <source>
        <dbReference type="SAM" id="MobiDB-lite"/>
    </source>
</evidence>
<name>A0A5E4FTF3_PRUDU</name>
<accession>A0A5E4FTF3</accession>
<organism evidence="2 3">
    <name type="scientific">Prunus dulcis</name>
    <name type="common">Almond</name>
    <name type="synonym">Amygdalus dulcis</name>
    <dbReference type="NCBI Taxonomy" id="3755"/>
    <lineage>
        <taxon>Eukaryota</taxon>
        <taxon>Viridiplantae</taxon>
        <taxon>Streptophyta</taxon>
        <taxon>Embryophyta</taxon>
        <taxon>Tracheophyta</taxon>
        <taxon>Spermatophyta</taxon>
        <taxon>Magnoliopsida</taxon>
        <taxon>eudicotyledons</taxon>
        <taxon>Gunneridae</taxon>
        <taxon>Pentapetalae</taxon>
        <taxon>rosids</taxon>
        <taxon>fabids</taxon>
        <taxon>Rosales</taxon>
        <taxon>Rosaceae</taxon>
        <taxon>Amygdaloideae</taxon>
        <taxon>Amygdaleae</taxon>
        <taxon>Prunus</taxon>
    </lineage>
</organism>
<evidence type="ECO:0000313" key="2">
    <source>
        <dbReference type="EMBL" id="VVA30806.1"/>
    </source>
</evidence>
<dbReference type="InParanoid" id="A0A5E4FTF3"/>
<proteinExistence type="predicted"/>
<dbReference type="Proteomes" id="UP000327085">
    <property type="component" value="Chromosome 2"/>
</dbReference>
<dbReference type="AlphaFoldDB" id="A0A5E4FTF3"/>
<dbReference type="Gramene" id="VVA30806">
    <property type="protein sequence ID" value="VVA30806"/>
    <property type="gene ID" value="Prudul26B005692"/>
</dbReference>